<keyword evidence="2" id="KW-0805">Transcription regulation</keyword>
<evidence type="ECO:0000313" key="7">
    <source>
        <dbReference type="EMBL" id="OMO49600.1"/>
    </source>
</evidence>
<dbReference type="SMART" id="SM00353">
    <property type="entry name" value="HLH"/>
    <property type="match status" value="1"/>
</dbReference>
<dbReference type="Gene3D" id="4.10.280.10">
    <property type="entry name" value="Helix-loop-helix DNA-binding domain"/>
    <property type="match status" value="1"/>
</dbReference>
<keyword evidence="8" id="KW-1185">Reference proteome</keyword>
<evidence type="ECO:0000256" key="4">
    <source>
        <dbReference type="ARBA" id="ARBA00023242"/>
    </source>
</evidence>
<dbReference type="GO" id="GO:0010017">
    <property type="term" value="P:red or far-red light signaling pathway"/>
    <property type="evidence" value="ECO:0007669"/>
    <property type="project" value="UniProtKB-ARBA"/>
</dbReference>
<keyword evidence="3" id="KW-0804">Transcription</keyword>
<dbReference type="FunFam" id="4.10.280.10:FF:000004">
    <property type="entry name" value="Basic helix-loop-helix transcription factor"/>
    <property type="match status" value="1"/>
</dbReference>
<dbReference type="Proteomes" id="UP000188268">
    <property type="component" value="Unassembled WGS sequence"/>
</dbReference>
<dbReference type="SUPFAM" id="SSF47459">
    <property type="entry name" value="HLH, helix-loop-helix DNA-binding domain"/>
    <property type="match status" value="1"/>
</dbReference>
<name>A0A1R3FV29_COCAP</name>
<protein>
    <recommendedName>
        <fullName evidence="6">BHLH domain-containing protein</fullName>
    </recommendedName>
</protein>
<dbReference type="InterPro" id="IPR011598">
    <property type="entry name" value="bHLH_dom"/>
</dbReference>
<evidence type="ECO:0000256" key="2">
    <source>
        <dbReference type="ARBA" id="ARBA00023015"/>
    </source>
</evidence>
<feature type="compositionally biased region" description="Low complexity" evidence="5">
    <location>
        <begin position="247"/>
        <end position="262"/>
    </location>
</feature>
<reference evidence="7 8" key="1">
    <citation type="submission" date="2013-09" db="EMBL/GenBank/DDBJ databases">
        <title>Corchorus capsularis genome sequencing.</title>
        <authorList>
            <person name="Alam M."/>
            <person name="Haque M.S."/>
            <person name="Islam M.S."/>
            <person name="Emdad E.M."/>
            <person name="Islam M.M."/>
            <person name="Ahmed B."/>
            <person name="Halim A."/>
            <person name="Hossen Q.M.M."/>
            <person name="Hossain M.Z."/>
            <person name="Ahmed R."/>
            <person name="Khan M.M."/>
            <person name="Islam R."/>
            <person name="Rashid M.M."/>
            <person name="Khan S.A."/>
            <person name="Rahman M.S."/>
            <person name="Alam M."/>
        </authorList>
    </citation>
    <scope>NUCLEOTIDE SEQUENCE [LARGE SCALE GENOMIC DNA]</scope>
    <source>
        <strain evidence="8">cv. CVL-1</strain>
        <tissue evidence="7">Whole seedling</tissue>
    </source>
</reference>
<feature type="compositionally biased region" description="Basic and acidic residues" evidence="5">
    <location>
        <begin position="123"/>
        <end position="132"/>
    </location>
</feature>
<dbReference type="PANTHER" id="PTHR46807">
    <property type="entry name" value="TRANSCRIPTION FACTOR PIF3"/>
    <property type="match status" value="1"/>
</dbReference>
<dbReference type="Pfam" id="PF00010">
    <property type="entry name" value="HLH"/>
    <property type="match status" value="1"/>
</dbReference>
<evidence type="ECO:0000259" key="6">
    <source>
        <dbReference type="PROSITE" id="PS50888"/>
    </source>
</evidence>
<dbReference type="AlphaFoldDB" id="A0A1R3FV29"/>
<dbReference type="OMA" id="AAMCQNS"/>
<dbReference type="EMBL" id="AWWV01016430">
    <property type="protein sequence ID" value="OMO49600.1"/>
    <property type="molecule type" value="Genomic_DNA"/>
</dbReference>
<dbReference type="PANTHER" id="PTHR46807:SF7">
    <property type="entry name" value="BHLH DOMAIN-CONTAINING PROTEIN"/>
    <property type="match status" value="1"/>
</dbReference>
<dbReference type="PROSITE" id="PS50888">
    <property type="entry name" value="BHLH"/>
    <property type="match status" value="1"/>
</dbReference>
<organism evidence="7 8">
    <name type="scientific">Corchorus capsularis</name>
    <name type="common">Jute</name>
    <dbReference type="NCBI Taxonomy" id="210143"/>
    <lineage>
        <taxon>Eukaryota</taxon>
        <taxon>Viridiplantae</taxon>
        <taxon>Streptophyta</taxon>
        <taxon>Embryophyta</taxon>
        <taxon>Tracheophyta</taxon>
        <taxon>Spermatophyta</taxon>
        <taxon>Magnoliopsida</taxon>
        <taxon>eudicotyledons</taxon>
        <taxon>Gunneridae</taxon>
        <taxon>Pentapetalae</taxon>
        <taxon>rosids</taxon>
        <taxon>malvids</taxon>
        <taxon>Malvales</taxon>
        <taxon>Malvaceae</taxon>
        <taxon>Grewioideae</taxon>
        <taxon>Apeibeae</taxon>
        <taxon>Corchorus</taxon>
    </lineage>
</organism>
<dbReference type="OrthoDB" id="690068at2759"/>
<dbReference type="STRING" id="210143.A0A1R3FV29"/>
<evidence type="ECO:0000256" key="3">
    <source>
        <dbReference type="ARBA" id="ARBA00023163"/>
    </source>
</evidence>
<evidence type="ECO:0000256" key="5">
    <source>
        <dbReference type="SAM" id="MobiDB-lite"/>
    </source>
</evidence>
<evidence type="ECO:0000313" key="8">
    <source>
        <dbReference type="Proteomes" id="UP000188268"/>
    </source>
</evidence>
<dbReference type="InterPro" id="IPR047265">
    <property type="entry name" value="PIF1-like_bHLH"/>
</dbReference>
<sequence>MNHCLPDWNFESDLPISNHKKFLGQDNELVELLWQNGQVVLHSQNPKKHVSVPCESRQVTRNDQPTLRGGATGFSYGNSSHLTHEDETVSWIQYPLEDTFEKEFCTNFFSELPASDPMETDDSNNKPNRDQHQQQFVKSSSVSPAIQHSMITSSQQLNVSPVVPEFRGNPMPPPKFQFDSAQQNKSSEGLNKGFNFSPVVEQAGGMNRDGGNLMQREVIKECSGMTVGSSYCGSNQVRNDVDFSRGSSNGFGTTTTGLSAGTSKDDAGKAIAQNKGAKTETIEPTVTSSSGGSGSSFDRTGKQSTGAISSHKRKSRDGDDSECQSEAAELQSAAGNKQMQRSGTSRRSRAAEVHNLSERRRRDRINEKMRALQELIPHCNKTDKASMLDEAIEYLKSLQLQLQVMWMGSGMAPMMFPGIQHYMSRMGMGMGPPTMPSIHNPLHLSRLPVVDQSMSMAPSQNQAATCQTQQLNPANYQIPMQNPTFSEQYARFLGFHHMQTASQPMNMFGYGSQNAQQSPMVSAPSSSGKPLNGAATTTNTSLSGKM</sequence>
<dbReference type="CDD" id="cd11445">
    <property type="entry name" value="bHLH_AtPIF_like"/>
    <property type="match status" value="1"/>
</dbReference>
<dbReference type="GO" id="GO:0005634">
    <property type="term" value="C:nucleus"/>
    <property type="evidence" value="ECO:0007669"/>
    <property type="project" value="UniProtKB-SubCell"/>
</dbReference>
<gene>
    <name evidence="7" type="ORF">CCACVL1_30904</name>
</gene>
<comment type="subcellular location">
    <subcellularLocation>
        <location evidence="1">Nucleus</location>
    </subcellularLocation>
</comment>
<dbReference type="GO" id="GO:0046983">
    <property type="term" value="F:protein dimerization activity"/>
    <property type="evidence" value="ECO:0007669"/>
    <property type="project" value="InterPro"/>
</dbReference>
<evidence type="ECO:0000256" key="1">
    <source>
        <dbReference type="ARBA" id="ARBA00004123"/>
    </source>
</evidence>
<feature type="compositionally biased region" description="Polar residues" evidence="5">
    <location>
        <begin position="133"/>
        <end position="145"/>
    </location>
</feature>
<feature type="region of interest" description="Disordered" evidence="5">
    <location>
        <begin position="112"/>
        <end position="145"/>
    </location>
</feature>
<feature type="non-terminal residue" evidence="7">
    <location>
        <position position="546"/>
    </location>
</feature>
<dbReference type="Gramene" id="OMO49600">
    <property type="protein sequence ID" value="OMO49600"/>
    <property type="gene ID" value="CCACVL1_30904"/>
</dbReference>
<feature type="region of interest" description="Disordered" evidence="5">
    <location>
        <begin position="247"/>
        <end position="363"/>
    </location>
</feature>
<dbReference type="GO" id="GO:0003700">
    <property type="term" value="F:DNA-binding transcription factor activity"/>
    <property type="evidence" value="ECO:0007669"/>
    <property type="project" value="InterPro"/>
</dbReference>
<dbReference type="InterPro" id="IPR044273">
    <property type="entry name" value="PIF3-like"/>
</dbReference>
<proteinExistence type="predicted"/>
<dbReference type="InterPro" id="IPR036638">
    <property type="entry name" value="HLH_DNA-bd_sf"/>
</dbReference>
<feature type="compositionally biased region" description="Polar residues" evidence="5">
    <location>
        <begin position="333"/>
        <end position="345"/>
    </location>
</feature>
<accession>A0A1R3FV29</accession>
<feature type="region of interest" description="Disordered" evidence="5">
    <location>
        <begin position="511"/>
        <end position="546"/>
    </location>
</feature>
<comment type="caution">
    <text evidence="7">The sequence shown here is derived from an EMBL/GenBank/DDBJ whole genome shotgun (WGS) entry which is preliminary data.</text>
</comment>
<keyword evidence="4" id="KW-0539">Nucleus</keyword>
<feature type="compositionally biased region" description="Basic and acidic residues" evidence="5">
    <location>
        <begin position="349"/>
        <end position="363"/>
    </location>
</feature>
<feature type="domain" description="BHLH" evidence="6">
    <location>
        <begin position="349"/>
        <end position="398"/>
    </location>
</feature>